<evidence type="ECO:0000259" key="1">
    <source>
        <dbReference type="SMART" id="SM00382"/>
    </source>
</evidence>
<evidence type="ECO:0000259" key="2">
    <source>
        <dbReference type="SMART" id="SM00943"/>
    </source>
</evidence>
<dbReference type="SMART" id="SM00943">
    <property type="entry name" value="Prim-Pol"/>
    <property type="match status" value="1"/>
</dbReference>
<dbReference type="EMBL" id="VZQQ01000001">
    <property type="protein sequence ID" value="MBC8745209.1"/>
    <property type="molecule type" value="Genomic_DNA"/>
</dbReference>
<dbReference type="SUPFAM" id="SSF56747">
    <property type="entry name" value="Prim-pol domain"/>
    <property type="match status" value="1"/>
</dbReference>
<protein>
    <submittedName>
        <fullName evidence="3">AAA family ATPase</fullName>
    </submittedName>
</protein>
<dbReference type="SUPFAM" id="SSF52540">
    <property type="entry name" value="P-loop containing nucleoside triphosphate hydrolases"/>
    <property type="match status" value="1"/>
</dbReference>
<evidence type="ECO:0000313" key="3">
    <source>
        <dbReference type="EMBL" id="MBC8745209.1"/>
    </source>
</evidence>
<dbReference type="InterPro" id="IPR038724">
    <property type="entry name" value="RepA"/>
</dbReference>
<dbReference type="InterPro" id="IPR015330">
    <property type="entry name" value="DNA_primase/pol_bifunc_N"/>
</dbReference>
<sequence>MISNANDSGETARPQPESATMLDHALAYAARGMRVLPLEPKGKAPLGRLVPNGKNDATCAPEIIKRWWGAVPDANIGINCAASGIVIVDIDCHEGKSNGYETLATLELEHGPLPSTAVAKSGSGGEHRYYRVSDGGQLPGKLGPGVDLKHNGHIVASPSIHANGTPYSWMPGCSVFDALDMPVLPVWVYARRPERKSAPMSDSDRLPVEVARACSALFALNAGCDRDTWIRLGMAAKDAGVPFEVFDAWSATGANYTREDDCRAAWDSFKDDRAVRVTAATLFHEAKKAGWIDSAKAPDAHETDVERYRVLSADDLANAPPLRWLVRGVLPASGLASIYGPSGSGKSFLALDLCAAIAGGEDWFGRRVDAAPVLYVCLEGEAGLSKRVSAWREHHGRVLPERMGFITQSFDLRSPADVDALCAAVSAAGLRDGLLVIDTLNRAAPGADENASTDMGALIEACKEIQRVIGGVVLAVHHTGKDAAKGLRGHSSLFAALDAAIEVKRDGDRREFHVAKSKDDVDGARNPFRLQPVELGDDAEGEPVTSCVVEPDDSEAPAPVRRLGPTQKIVHDVLQMLLRESPHSGEAGAPAGQSCVREADVVPVIAERLSCDPTRRNTMVRRALNDFCASRIVHLRDGWIWAV</sequence>
<gene>
    <name evidence="3" type="ORF">F6X42_00770</name>
</gene>
<feature type="domain" description="DNA primase/polymerase bifunctional N-terminal" evidence="2">
    <location>
        <begin position="25"/>
        <end position="188"/>
    </location>
</feature>
<dbReference type="InterPro" id="IPR003593">
    <property type="entry name" value="AAA+_ATPase"/>
</dbReference>
<comment type="caution">
    <text evidence="3">The sequence shown here is derived from an EMBL/GenBank/DDBJ whole genome shotgun (WGS) entry which is preliminary data.</text>
</comment>
<evidence type="ECO:0000313" key="4">
    <source>
        <dbReference type="Proteomes" id="UP000736373"/>
    </source>
</evidence>
<name>A0ABR7PHC1_9BURK</name>
<dbReference type="RefSeq" id="WP_246529902.1">
    <property type="nucleotide sequence ID" value="NZ_VZQQ01000001.1"/>
</dbReference>
<dbReference type="Pfam" id="PF09250">
    <property type="entry name" value="Prim-Pol"/>
    <property type="match status" value="1"/>
</dbReference>
<feature type="domain" description="AAA+ ATPase" evidence="1">
    <location>
        <begin position="332"/>
        <end position="507"/>
    </location>
</feature>
<keyword evidence="4" id="KW-1185">Reference proteome</keyword>
<proteinExistence type="predicted"/>
<reference evidence="3 4" key="1">
    <citation type="submission" date="2019-09" db="EMBL/GenBank/DDBJ databases">
        <title>Paraburkholderia podalyriae sp. nov., A South African Podalyria-associated rhizobium.</title>
        <authorList>
            <person name="Mavima L."/>
            <person name="Beukes C.W."/>
            <person name="Palmer M."/>
            <person name="De Meyer S.E."/>
            <person name="James E.K."/>
            <person name="Maluk M."/>
            <person name="Avontuur J.R."/>
            <person name="Chan W.Y."/>
            <person name="Venter S.N."/>
            <person name="Steenkamp E.T."/>
        </authorList>
    </citation>
    <scope>NUCLEOTIDE SEQUENCE [LARGE SCALE GENOMIC DNA]</scope>
    <source>
        <strain evidence="3 4">WC7.3b</strain>
    </source>
</reference>
<dbReference type="Pfam" id="PF08707">
    <property type="entry name" value="PriCT_2"/>
    <property type="match status" value="1"/>
</dbReference>
<accession>A0ABR7PHC1</accession>
<dbReference type="Gene3D" id="3.40.50.300">
    <property type="entry name" value="P-loop containing nucleotide triphosphate hydrolases"/>
    <property type="match status" value="1"/>
</dbReference>
<dbReference type="CDD" id="cd04859">
    <property type="entry name" value="Prim_Pol"/>
    <property type="match status" value="1"/>
</dbReference>
<dbReference type="Pfam" id="PF13481">
    <property type="entry name" value="AAA_25"/>
    <property type="match status" value="1"/>
</dbReference>
<dbReference type="InterPro" id="IPR027417">
    <property type="entry name" value="P-loop_NTPase"/>
</dbReference>
<dbReference type="SMART" id="SM00382">
    <property type="entry name" value="AAA"/>
    <property type="match status" value="1"/>
</dbReference>
<dbReference type="InterPro" id="IPR014819">
    <property type="entry name" value="PriCT_2"/>
</dbReference>
<dbReference type="CDD" id="cd01125">
    <property type="entry name" value="RepA_RSF1010_like"/>
    <property type="match status" value="1"/>
</dbReference>
<organism evidence="3 4">
    <name type="scientific">Paraburkholderia podalyriae</name>
    <dbReference type="NCBI Taxonomy" id="1938811"/>
    <lineage>
        <taxon>Bacteria</taxon>
        <taxon>Pseudomonadati</taxon>
        <taxon>Pseudomonadota</taxon>
        <taxon>Betaproteobacteria</taxon>
        <taxon>Burkholderiales</taxon>
        <taxon>Burkholderiaceae</taxon>
        <taxon>Paraburkholderia</taxon>
    </lineage>
</organism>
<dbReference type="Proteomes" id="UP000736373">
    <property type="component" value="Unassembled WGS sequence"/>
</dbReference>